<dbReference type="InterPro" id="IPR027417">
    <property type="entry name" value="P-loop_NTPase"/>
</dbReference>
<dbReference type="SUPFAM" id="SSF52540">
    <property type="entry name" value="P-loop containing nucleoside triphosphate hydrolases"/>
    <property type="match status" value="1"/>
</dbReference>
<dbReference type="EMBL" id="JAVSGH010000006">
    <property type="protein sequence ID" value="MDT3724621.1"/>
    <property type="molecule type" value="Genomic_DNA"/>
</dbReference>
<feature type="domain" description="ATPase AAA-type core" evidence="1">
    <location>
        <begin position="53"/>
        <end position="355"/>
    </location>
</feature>
<dbReference type="RefSeq" id="WP_093892472.1">
    <property type="nucleotide sequence ID" value="NZ_JAVSGH010000006.1"/>
</dbReference>
<accession>A0ABU3HV96</accession>
<dbReference type="PANTHER" id="PTHR40396">
    <property type="entry name" value="ATPASE-LIKE PROTEIN"/>
    <property type="match status" value="1"/>
</dbReference>
<organism evidence="2 3">
    <name type="scientific">Streptomyces althioticus subsp. attaecolombicae</name>
    <dbReference type="NCBI Taxonomy" id="3075534"/>
    <lineage>
        <taxon>Bacteria</taxon>
        <taxon>Bacillati</taxon>
        <taxon>Actinomycetota</taxon>
        <taxon>Actinomycetes</taxon>
        <taxon>Kitasatosporales</taxon>
        <taxon>Streptomycetaceae</taxon>
        <taxon>Streptomyces</taxon>
        <taxon>Streptomyces althioticus group</taxon>
    </lineage>
</organism>
<evidence type="ECO:0000259" key="1">
    <source>
        <dbReference type="Pfam" id="PF13304"/>
    </source>
</evidence>
<dbReference type="InterPro" id="IPR003959">
    <property type="entry name" value="ATPase_AAA_core"/>
</dbReference>
<protein>
    <submittedName>
        <fullName evidence="2">AAA family ATPase</fullName>
    </submittedName>
</protein>
<sequence length="534" mass="59279">MLLRFRVANHRSIRDEAELTLVAADSADRPDGAARDSGITQGDGGRVPVLPVAGIFGANASGKSNLVSAFHTMREAVRTSFADWAKYPGVPNRQPFKLDAACAEETTLFEVDLVLGARTPVRYTYGFELSDDRVEAEWLHAYPGGVREVWFDREADRPPEDGDEYLFESPAFTGRRDDLVALTRPNALFLSTAATLNDPQLSALHRWFLNNLWLMTPGEDISHRADWTKRRLTELRDDTGYRERLVQLLAAADLGVTGFDLDPDTGAVSLRHRTEGAEAVPLDFLTEESFGTHAWFAFLGPMLTVLDHGTTLLVDELDSSLHPTLAAEVVRLFQDREANAKGAQLIFTTHDATLLGNAVLDRPLGRDQVWLTAKTKSGATELYPLVAAHPEAGEDLERGYQWPGFATVRISPVLSAITARVFTPRSMPTAASGRATRTMSRLASVWNEANQRPRSCRTVADRIRAVPAWTRARSFTVGSWVRIVPRRGRVTCRPSASTRITPVVNRQARRAFRFGLNRGTPIRAPFRLPFFDFA</sequence>
<evidence type="ECO:0000313" key="2">
    <source>
        <dbReference type="EMBL" id="MDT3724621.1"/>
    </source>
</evidence>
<proteinExistence type="predicted"/>
<reference evidence="2" key="1">
    <citation type="submission" date="2024-05" db="EMBL/GenBank/DDBJ databases">
        <title>30 novel species of actinomycetes from the DSMZ collection.</title>
        <authorList>
            <person name="Nouioui I."/>
        </authorList>
    </citation>
    <scope>NUCLEOTIDE SEQUENCE</scope>
    <source>
        <strain evidence="2">DSM 41972</strain>
    </source>
</reference>
<dbReference type="Gene3D" id="3.40.50.300">
    <property type="entry name" value="P-loop containing nucleotide triphosphate hydrolases"/>
    <property type="match status" value="1"/>
</dbReference>
<dbReference type="PANTHER" id="PTHR40396:SF1">
    <property type="entry name" value="ATPASE AAA-TYPE CORE DOMAIN-CONTAINING PROTEIN"/>
    <property type="match status" value="1"/>
</dbReference>
<name>A0ABU3HV96_9ACTN</name>
<comment type="caution">
    <text evidence="2">The sequence shown here is derived from an EMBL/GenBank/DDBJ whole genome shotgun (WGS) entry which is preliminary data.</text>
</comment>
<dbReference type="Pfam" id="PF13304">
    <property type="entry name" value="AAA_21"/>
    <property type="match status" value="1"/>
</dbReference>
<gene>
    <name evidence="2" type="ORF">ROS62_06865</name>
</gene>
<evidence type="ECO:0000313" key="3">
    <source>
        <dbReference type="Proteomes" id="UP001181313"/>
    </source>
</evidence>
<dbReference type="Proteomes" id="UP001181313">
    <property type="component" value="Unassembled WGS sequence"/>
</dbReference>
<keyword evidence="3" id="KW-1185">Reference proteome</keyword>